<feature type="domain" description="SLH" evidence="5">
    <location>
        <begin position="97"/>
        <end position="161"/>
    </location>
</feature>
<name>A0A3N6PAH5_9CYAN</name>
<feature type="compositionally biased region" description="Polar residues" evidence="4">
    <location>
        <begin position="53"/>
        <end position="63"/>
    </location>
</feature>
<evidence type="ECO:0000256" key="1">
    <source>
        <dbReference type="ARBA" id="ARBA00008769"/>
    </source>
</evidence>
<dbReference type="Proteomes" id="UP000269154">
    <property type="component" value="Unassembled WGS sequence"/>
</dbReference>
<dbReference type="Pfam" id="PF04966">
    <property type="entry name" value="OprB"/>
    <property type="match status" value="1"/>
</dbReference>
<evidence type="ECO:0000256" key="4">
    <source>
        <dbReference type="SAM" id="MobiDB-lite"/>
    </source>
</evidence>
<dbReference type="EMBL" id="RCBY01000113">
    <property type="protein sequence ID" value="RQH36717.1"/>
    <property type="molecule type" value="Genomic_DNA"/>
</dbReference>
<comment type="similarity">
    <text evidence="1 2">Belongs to the OprB family.</text>
</comment>
<dbReference type="InterPro" id="IPR001119">
    <property type="entry name" value="SLH_dom"/>
</dbReference>
<evidence type="ECO:0000313" key="7">
    <source>
        <dbReference type="EMBL" id="RQH43060.1"/>
    </source>
</evidence>
<evidence type="ECO:0000313" key="6">
    <source>
        <dbReference type="EMBL" id="RQH36717.1"/>
    </source>
</evidence>
<feature type="chain" id="PRO_5034123819" description="SLH domain-containing protein" evidence="2">
    <location>
        <begin position="29"/>
        <end position="580"/>
    </location>
</feature>
<feature type="coiled-coil region" evidence="3">
    <location>
        <begin position="178"/>
        <end position="205"/>
    </location>
</feature>
<dbReference type="InterPro" id="IPR038673">
    <property type="entry name" value="OprB_sf"/>
</dbReference>
<evidence type="ECO:0000256" key="2">
    <source>
        <dbReference type="RuleBase" id="RU363072"/>
    </source>
</evidence>
<dbReference type="OrthoDB" id="580845at2"/>
<dbReference type="GO" id="GO:0008643">
    <property type="term" value="P:carbohydrate transport"/>
    <property type="evidence" value="ECO:0007669"/>
    <property type="project" value="InterPro"/>
</dbReference>
<feature type="compositionally biased region" description="Polar residues" evidence="4">
    <location>
        <begin position="29"/>
        <end position="44"/>
    </location>
</feature>
<dbReference type="Gene3D" id="2.40.160.180">
    <property type="entry name" value="Carbohydrate-selective porin OprB"/>
    <property type="match status" value="1"/>
</dbReference>
<accession>A0A3N6PAH5</accession>
<keyword evidence="8" id="KW-1185">Reference proteome</keyword>
<evidence type="ECO:0000313" key="8">
    <source>
        <dbReference type="Proteomes" id="UP000269154"/>
    </source>
</evidence>
<dbReference type="InterPro" id="IPR007049">
    <property type="entry name" value="Carb-sel_porin_OprB"/>
</dbReference>
<proteinExistence type="inferred from homology"/>
<evidence type="ECO:0000259" key="5">
    <source>
        <dbReference type="PROSITE" id="PS51272"/>
    </source>
</evidence>
<gene>
    <name evidence="7" type="ORF">D5R40_13645</name>
    <name evidence="6" type="ORF">D5R40_18925</name>
</gene>
<dbReference type="PANTHER" id="PTHR43308">
    <property type="entry name" value="OUTER MEMBRANE PROTEIN ALPHA-RELATED"/>
    <property type="match status" value="1"/>
</dbReference>
<dbReference type="PANTHER" id="PTHR43308:SF1">
    <property type="entry name" value="OUTER MEMBRANE PROTEIN ALPHA"/>
    <property type="match status" value="1"/>
</dbReference>
<reference evidence="7 8" key="1">
    <citation type="journal article" date="2018" name="ACS Chem. Biol.">
        <title>Ketoreductase domain dysfunction expands chemodiversity: malyngamide biosynthesis in the cyanobacterium Okeania hirsuta.</title>
        <authorList>
            <person name="Moss N.A."/>
            <person name="Leao T."/>
            <person name="Rankin M."/>
            <person name="McCullough T.M."/>
            <person name="Qu P."/>
            <person name="Korobeynikov A."/>
            <person name="Smith J.L."/>
            <person name="Gerwick L."/>
            <person name="Gerwick W.H."/>
        </authorList>
    </citation>
    <scope>NUCLEOTIDE SEQUENCE [LARGE SCALE GENOMIC DNA]</scope>
    <source>
        <strain evidence="7 8">PAB10Feb10-1</strain>
    </source>
</reference>
<feature type="region of interest" description="Disordered" evidence="4">
    <location>
        <begin position="29"/>
        <end position="69"/>
    </location>
</feature>
<dbReference type="RefSeq" id="WP_124154749.1">
    <property type="nucleotide sequence ID" value="NZ_CAWOLW010000017.1"/>
</dbReference>
<organism evidence="7 8">
    <name type="scientific">Okeania hirsuta</name>
    <dbReference type="NCBI Taxonomy" id="1458930"/>
    <lineage>
        <taxon>Bacteria</taxon>
        <taxon>Bacillati</taxon>
        <taxon>Cyanobacteriota</taxon>
        <taxon>Cyanophyceae</taxon>
        <taxon>Oscillatoriophycideae</taxon>
        <taxon>Oscillatoriales</taxon>
        <taxon>Microcoleaceae</taxon>
        <taxon>Okeania</taxon>
    </lineage>
</organism>
<dbReference type="PROSITE" id="PS51272">
    <property type="entry name" value="SLH"/>
    <property type="match status" value="1"/>
</dbReference>
<dbReference type="AlphaFoldDB" id="A0A3N6PAH5"/>
<dbReference type="GO" id="GO:0015288">
    <property type="term" value="F:porin activity"/>
    <property type="evidence" value="ECO:0007669"/>
    <property type="project" value="InterPro"/>
</dbReference>
<dbReference type="InterPro" id="IPR047684">
    <property type="entry name" value="Por_som-like"/>
</dbReference>
<keyword evidence="3" id="KW-0175">Coiled coil</keyword>
<feature type="signal peptide" evidence="2">
    <location>
        <begin position="1"/>
        <end position="28"/>
    </location>
</feature>
<dbReference type="InterPro" id="IPR051465">
    <property type="entry name" value="Cell_Envelope_Struct_Comp"/>
</dbReference>
<comment type="caution">
    <text evidence="7">The sequence shown here is derived from an EMBL/GenBank/DDBJ whole genome shotgun (WGS) entry which is preliminary data.</text>
</comment>
<evidence type="ECO:0000256" key="3">
    <source>
        <dbReference type="SAM" id="Coils"/>
    </source>
</evidence>
<dbReference type="NCBIfam" id="NF033921">
    <property type="entry name" value="por_somb"/>
    <property type="match status" value="1"/>
</dbReference>
<dbReference type="EMBL" id="RCBY01000067">
    <property type="protein sequence ID" value="RQH43060.1"/>
    <property type="molecule type" value="Genomic_DNA"/>
</dbReference>
<protein>
    <recommendedName>
        <fullName evidence="5">SLH domain-containing protein</fullName>
    </recommendedName>
</protein>
<keyword evidence="2" id="KW-0732">Signal</keyword>
<dbReference type="GO" id="GO:0016020">
    <property type="term" value="C:membrane"/>
    <property type="evidence" value="ECO:0007669"/>
    <property type="project" value="InterPro"/>
</dbReference>
<dbReference type="Pfam" id="PF00395">
    <property type="entry name" value="SLH"/>
    <property type="match status" value="1"/>
</dbReference>
<sequence>MKKTLNKFVKYSPSILSITLLMANTAQALPTPPENQTSPKNSIGVSDLESKKPTQTSPKNSIGVSDLESETSIEGITSGIKGASDLEVVDPMGQVTSVSQLSDVQPTDWAFQALQSLVERYGCIAGYPDGTFKGNRAMTRYEFAAGLNACLDRITELVAAATADLVTRDDLAVLQRLQEEFAVELAELRGRVDALEARSAELEANQFSTTTKLDGEIIFWLTDTYGDRAQARGEASANDKTQTTLSYRIRLNFETSFTGEDLLFTRLQATDIPDLSGENLTNTLMTLAGIDEADGDDTVFIDLFFYSFPVGDKAQVLVGPTGVDLDDVSTVLTPLQDEGEGTISRFGRRNPTSFRGPAGAGLGIQYAFNETFLLEIAYLSGEPEDPNEGAGIFNGDYSALGQLIIQPNPNLSFGLGYVRKYWGKNDVDVSGGTGSFKAQDPFDGTPTTADNVGFQANWRVNERIEIGGWFGSTWTRPENDNGDDDDVTIINGMLYVAFPDLFKEGNMGGIMVGVPPIVTDGGDDDSLKDDDTSIHIEAIYRFQLNDNISVTPGLFVITNPNHDDFNDTIWVTTLRTTFRF</sequence>